<dbReference type="InterPro" id="IPR051721">
    <property type="entry name" value="Biopterin_syn/organic_redct"/>
</dbReference>
<feature type="domain" description="Ketoreductase" evidence="5">
    <location>
        <begin position="9"/>
        <end position="193"/>
    </location>
</feature>
<evidence type="ECO:0000259" key="5">
    <source>
        <dbReference type="SMART" id="SM00822"/>
    </source>
</evidence>
<evidence type="ECO:0000313" key="6">
    <source>
        <dbReference type="EMBL" id="ANJ72987.1"/>
    </source>
</evidence>
<name>A0A191ZY36_9RALS</name>
<dbReference type="InterPro" id="IPR036291">
    <property type="entry name" value="NAD(P)-bd_dom_sf"/>
</dbReference>
<dbReference type="InterPro" id="IPR002347">
    <property type="entry name" value="SDR_fam"/>
</dbReference>
<dbReference type="Gene3D" id="3.40.50.720">
    <property type="entry name" value="NAD(P)-binding Rossmann-like Domain"/>
    <property type="match status" value="1"/>
</dbReference>
<dbReference type="GO" id="GO:0004757">
    <property type="term" value="F:sepiapterin reductase (NADP+) activity"/>
    <property type="evidence" value="ECO:0007669"/>
    <property type="project" value="TreeGrafter"/>
</dbReference>
<dbReference type="SUPFAM" id="SSF51735">
    <property type="entry name" value="NAD(P)-binding Rossmann-fold domains"/>
    <property type="match status" value="1"/>
</dbReference>
<dbReference type="PANTHER" id="PTHR44085:SF2">
    <property type="entry name" value="SEPIAPTERIN REDUCTASE"/>
    <property type="match status" value="1"/>
</dbReference>
<keyword evidence="3" id="KW-0521">NADP</keyword>
<dbReference type="Proteomes" id="UP000078572">
    <property type="component" value="Chromosome 1"/>
</dbReference>
<evidence type="ECO:0000256" key="2">
    <source>
        <dbReference type="ARBA" id="ARBA00022490"/>
    </source>
</evidence>
<dbReference type="GO" id="GO:0006729">
    <property type="term" value="P:tetrahydrobiopterin biosynthetic process"/>
    <property type="evidence" value="ECO:0007669"/>
    <property type="project" value="TreeGrafter"/>
</dbReference>
<dbReference type="STRING" id="190721.ACS15_2371"/>
<keyword evidence="7" id="KW-1185">Reference proteome</keyword>
<dbReference type="OrthoDB" id="9794387at2"/>
<organism evidence="6 7">
    <name type="scientific">Ralstonia insidiosa</name>
    <dbReference type="NCBI Taxonomy" id="190721"/>
    <lineage>
        <taxon>Bacteria</taxon>
        <taxon>Pseudomonadati</taxon>
        <taxon>Pseudomonadota</taxon>
        <taxon>Betaproteobacteria</taxon>
        <taxon>Burkholderiales</taxon>
        <taxon>Burkholderiaceae</taxon>
        <taxon>Ralstonia</taxon>
    </lineage>
</organism>
<dbReference type="PRINTS" id="PR00081">
    <property type="entry name" value="GDHRDH"/>
</dbReference>
<sequence length="250" mass="26161">MSSIGKPQSLFILTGASRGLGAALAQALMQPGHHLICVARGDNAELRAQAAAAGVALDWHQVDLTDAHAAEAWMTKTLAALPAHKNVTLVLNAGAVEPIGTIDTLRADTLLPHLQLNLAGPMALTAALLRGTAAWNAQRRVLAISSGAARRPIAGWAAYCTGKAGLDMFVRAINADGDASVRAVALAPGVIDTDMQRTIRGADFAGVQRFRDLHAHGELVSPQDAAARIAAYLVRPDFGATELDDLRNYA</sequence>
<proteinExistence type="predicted"/>
<keyword evidence="4" id="KW-0560">Oxidoreductase</keyword>
<reference evidence="7" key="1">
    <citation type="submission" date="2016-06" db="EMBL/GenBank/DDBJ databases">
        <authorList>
            <person name="Xu Y."/>
            <person name="Nagy A."/>
            <person name="Yan X."/>
            <person name="Kim S.W."/>
            <person name="Haley B."/>
            <person name="Liu N.T."/>
            <person name="Nou X."/>
        </authorList>
    </citation>
    <scope>NUCLEOTIDE SEQUENCE [LARGE SCALE GENOMIC DNA]</scope>
    <source>
        <strain evidence="7">ATCC 49129</strain>
    </source>
</reference>
<protein>
    <submittedName>
        <fullName evidence="6">Short-chain dehydrogenase</fullName>
    </submittedName>
</protein>
<dbReference type="PANTHER" id="PTHR44085">
    <property type="entry name" value="SEPIAPTERIN REDUCTASE"/>
    <property type="match status" value="1"/>
</dbReference>
<dbReference type="RefSeq" id="WP_064804052.1">
    <property type="nucleotide sequence ID" value="NZ_CP016022.1"/>
</dbReference>
<dbReference type="InterPro" id="IPR057326">
    <property type="entry name" value="KR_dom"/>
</dbReference>
<evidence type="ECO:0000256" key="3">
    <source>
        <dbReference type="ARBA" id="ARBA00022857"/>
    </source>
</evidence>
<dbReference type="AlphaFoldDB" id="A0A191ZY36"/>
<evidence type="ECO:0000313" key="7">
    <source>
        <dbReference type="Proteomes" id="UP000078572"/>
    </source>
</evidence>
<gene>
    <name evidence="6" type="ORF">A9Y76_11155</name>
</gene>
<dbReference type="NCBIfam" id="NF005436">
    <property type="entry name" value="PRK07023.1"/>
    <property type="match status" value="1"/>
</dbReference>
<evidence type="ECO:0000256" key="4">
    <source>
        <dbReference type="ARBA" id="ARBA00023002"/>
    </source>
</evidence>
<dbReference type="CDD" id="cd05367">
    <property type="entry name" value="SPR-like_SDR_c"/>
    <property type="match status" value="1"/>
</dbReference>
<dbReference type="EMBL" id="CP016022">
    <property type="protein sequence ID" value="ANJ72987.1"/>
    <property type="molecule type" value="Genomic_DNA"/>
</dbReference>
<dbReference type="Pfam" id="PF00106">
    <property type="entry name" value="adh_short"/>
    <property type="match status" value="1"/>
</dbReference>
<keyword evidence="2" id="KW-0963">Cytoplasm</keyword>
<comment type="subcellular location">
    <subcellularLocation>
        <location evidence="1">Cytoplasm</location>
    </subcellularLocation>
</comment>
<evidence type="ECO:0000256" key="1">
    <source>
        <dbReference type="ARBA" id="ARBA00004496"/>
    </source>
</evidence>
<dbReference type="GO" id="GO:0005737">
    <property type="term" value="C:cytoplasm"/>
    <property type="evidence" value="ECO:0007669"/>
    <property type="project" value="UniProtKB-SubCell"/>
</dbReference>
<dbReference type="GeneID" id="61526577"/>
<accession>A0A191ZY36</accession>
<dbReference type="SMART" id="SM00822">
    <property type="entry name" value="PKS_KR"/>
    <property type="match status" value="1"/>
</dbReference>